<proteinExistence type="predicted"/>
<organism evidence="2 3">
    <name type="scientific">Enterovibrio norvegicus DSM 15893</name>
    <dbReference type="NCBI Taxonomy" id="1121869"/>
    <lineage>
        <taxon>Bacteria</taxon>
        <taxon>Pseudomonadati</taxon>
        <taxon>Pseudomonadota</taxon>
        <taxon>Gammaproteobacteria</taxon>
        <taxon>Vibrionales</taxon>
        <taxon>Vibrionaceae</taxon>
        <taxon>Enterovibrio</taxon>
    </lineage>
</organism>
<dbReference type="SUPFAM" id="SSF53474">
    <property type="entry name" value="alpha/beta-Hydrolases"/>
    <property type="match status" value="1"/>
</dbReference>
<name>A0A1I5VBG1_9GAMM</name>
<evidence type="ECO:0000313" key="2">
    <source>
        <dbReference type="EMBL" id="SFQ04790.1"/>
    </source>
</evidence>
<dbReference type="Pfam" id="PF00561">
    <property type="entry name" value="Abhydrolase_1"/>
    <property type="match status" value="1"/>
</dbReference>
<dbReference type="InterPro" id="IPR000073">
    <property type="entry name" value="AB_hydrolase_1"/>
</dbReference>
<dbReference type="InterPro" id="IPR029058">
    <property type="entry name" value="AB_hydrolase_fold"/>
</dbReference>
<dbReference type="PRINTS" id="PR00111">
    <property type="entry name" value="ABHYDROLASE"/>
</dbReference>
<dbReference type="RefSeq" id="WP_017015076.1">
    <property type="nucleotide sequence ID" value="NZ_FOWR01000037.1"/>
</dbReference>
<gene>
    <name evidence="2" type="ORF">SAMN03084138_03886</name>
</gene>
<evidence type="ECO:0000313" key="3">
    <source>
        <dbReference type="Proteomes" id="UP000182692"/>
    </source>
</evidence>
<protein>
    <submittedName>
        <fullName evidence="2">Pimeloyl-ACP methyl ester carboxylesterase</fullName>
    </submittedName>
</protein>
<dbReference type="AlphaFoldDB" id="A0A1I5VBG1"/>
<feature type="domain" description="AB hydrolase-1" evidence="1">
    <location>
        <begin position="20"/>
        <end position="122"/>
    </location>
</feature>
<accession>A0A1I5VBG1</accession>
<dbReference type="PANTHER" id="PTHR43798">
    <property type="entry name" value="MONOACYLGLYCEROL LIPASE"/>
    <property type="match status" value="1"/>
</dbReference>
<evidence type="ECO:0000259" key="1">
    <source>
        <dbReference type="Pfam" id="PF00561"/>
    </source>
</evidence>
<dbReference type="InterPro" id="IPR050266">
    <property type="entry name" value="AB_hydrolase_sf"/>
</dbReference>
<dbReference type="STRING" id="1121869.SAMN03084138_03886"/>
<dbReference type="Proteomes" id="UP000182692">
    <property type="component" value="Unassembled WGS sequence"/>
</dbReference>
<dbReference type="GeneID" id="35873821"/>
<dbReference type="Gene3D" id="3.40.50.1820">
    <property type="entry name" value="alpha/beta hydrolase"/>
    <property type="match status" value="1"/>
</dbReference>
<dbReference type="OrthoDB" id="9780765at2"/>
<dbReference type="EMBL" id="FOWR01000037">
    <property type="protein sequence ID" value="SFQ04790.1"/>
    <property type="molecule type" value="Genomic_DNA"/>
</dbReference>
<sequence length="266" mass="29768">MPTCQCVNTSIHYQREGNGPTLLLLHGLGSSHRDWQAQIDAFKSNFDVIAPDFPLHGESNGDIHTFSLPYCARIIHALLDELEVEQAIVIGISMGGMVGLELAIHHPQKVARLAVVNALAECKPRRWNEWWMLLSRRFLLAYVSVENIAKLMAKQLLPGKGLEEARKNAVARWSRNDRESYIAAFNAVINWSVTGRLAAVRCPIFILSAEHDYTPVGAKKVLAYIYPEGEMDCLNGAHHLAPLEAPEQFNQRLSLWLLNSEHVSSV</sequence>
<reference evidence="2 3" key="1">
    <citation type="submission" date="2016-10" db="EMBL/GenBank/DDBJ databases">
        <authorList>
            <person name="de Groot N.N."/>
        </authorList>
    </citation>
    <scope>NUCLEOTIDE SEQUENCE [LARGE SCALE GENOMIC DNA]</scope>
    <source>
        <strain evidence="2 3">DSM 15893</strain>
    </source>
</reference>